<name>A0AAD9QIG6_ACRCE</name>
<comment type="caution">
    <text evidence="1">The sequence shown here is derived from an EMBL/GenBank/DDBJ whole genome shotgun (WGS) entry which is preliminary data.</text>
</comment>
<gene>
    <name evidence="1" type="ORF">P5673_015488</name>
</gene>
<sequence length="200" mass="22285">MFKGLSLFGIGEILDCLQIPGKIERGMLSLMILVSGPARKSATSFVHLVEMSGQDRNYVVLYISTCKKKDHVKGTIAMCLDSTLPTLKKIYNFTHYNLRKHLAESLVLSKLDYHDVVFDLAGLKCGSGVKWLDYICMNLDTNELAHAWKCHVLSVSQRDVIVPEKCLSCSAGKQKRIEFRAQQVSQPIGNVEAHASMLAL</sequence>
<organism evidence="1 2">
    <name type="scientific">Acropora cervicornis</name>
    <name type="common">Staghorn coral</name>
    <dbReference type="NCBI Taxonomy" id="6130"/>
    <lineage>
        <taxon>Eukaryota</taxon>
        <taxon>Metazoa</taxon>
        <taxon>Cnidaria</taxon>
        <taxon>Anthozoa</taxon>
        <taxon>Hexacorallia</taxon>
        <taxon>Scleractinia</taxon>
        <taxon>Astrocoeniina</taxon>
        <taxon>Acroporidae</taxon>
        <taxon>Acropora</taxon>
    </lineage>
</organism>
<feature type="non-terminal residue" evidence="1">
    <location>
        <position position="1"/>
    </location>
</feature>
<protein>
    <submittedName>
        <fullName evidence="1">Uncharacterized protein</fullName>
    </submittedName>
</protein>
<reference evidence="1" key="1">
    <citation type="journal article" date="2023" name="G3 (Bethesda)">
        <title>Whole genome assembly and annotation of the endangered Caribbean coral Acropora cervicornis.</title>
        <authorList>
            <person name="Selwyn J.D."/>
            <person name="Vollmer S.V."/>
        </authorList>
    </citation>
    <scope>NUCLEOTIDE SEQUENCE</scope>
    <source>
        <strain evidence="1">K2</strain>
    </source>
</reference>
<reference evidence="1" key="2">
    <citation type="journal article" date="2023" name="Science">
        <title>Genomic signatures of disease resistance in endangered staghorn corals.</title>
        <authorList>
            <person name="Vollmer S.V."/>
            <person name="Selwyn J.D."/>
            <person name="Despard B.A."/>
            <person name="Roesel C.L."/>
        </authorList>
    </citation>
    <scope>NUCLEOTIDE SEQUENCE</scope>
    <source>
        <strain evidence="1">K2</strain>
    </source>
</reference>
<evidence type="ECO:0000313" key="2">
    <source>
        <dbReference type="Proteomes" id="UP001249851"/>
    </source>
</evidence>
<proteinExistence type="predicted"/>
<dbReference type="EMBL" id="JARQWQ010000032">
    <property type="protein sequence ID" value="KAK2561516.1"/>
    <property type="molecule type" value="Genomic_DNA"/>
</dbReference>
<dbReference type="Proteomes" id="UP001249851">
    <property type="component" value="Unassembled WGS sequence"/>
</dbReference>
<dbReference type="AlphaFoldDB" id="A0AAD9QIG6"/>
<evidence type="ECO:0000313" key="1">
    <source>
        <dbReference type="EMBL" id="KAK2561516.1"/>
    </source>
</evidence>
<keyword evidence="2" id="KW-1185">Reference proteome</keyword>
<accession>A0AAD9QIG6</accession>